<dbReference type="EMBL" id="VCKY01000015">
    <property type="protein sequence ID" value="TMR23847.1"/>
    <property type="molecule type" value="Genomic_DNA"/>
</dbReference>
<protein>
    <submittedName>
        <fullName evidence="1">Fe-S cluster assembly protein HesB</fullName>
    </submittedName>
</protein>
<name>A0A5S4FSU8_9ACTN</name>
<dbReference type="SUPFAM" id="SSF89360">
    <property type="entry name" value="HesB-like domain"/>
    <property type="match status" value="1"/>
</dbReference>
<dbReference type="Gene3D" id="2.60.300.12">
    <property type="entry name" value="HesB-like domain"/>
    <property type="match status" value="1"/>
</dbReference>
<evidence type="ECO:0000313" key="1">
    <source>
        <dbReference type="EMBL" id="TMR23847.1"/>
    </source>
</evidence>
<dbReference type="InterPro" id="IPR035903">
    <property type="entry name" value="HesB-like_dom_sf"/>
</dbReference>
<sequence>MLTLTANAAQAIRDLTASAPDAAQSGIRISSQGENATSLTLSLATAPEPADAIVETEGARVYLDPVAATVLDDKALDAGADDQGSVSFLVTDQSGGYDT</sequence>
<organism evidence="1 2">
    <name type="scientific">Nonomuraea turkmeniaca</name>
    <dbReference type="NCBI Taxonomy" id="103838"/>
    <lineage>
        <taxon>Bacteria</taxon>
        <taxon>Bacillati</taxon>
        <taxon>Actinomycetota</taxon>
        <taxon>Actinomycetes</taxon>
        <taxon>Streptosporangiales</taxon>
        <taxon>Streptosporangiaceae</taxon>
        <taxon>Nonomuraea</taxon>
    </lineage>
</organism>
<gene>
    <name evidence="1" type="ORF">ETD86_06755</name>
</gene>
<evidence type="ECO:0000313" key="2">
    <source>
        <dbReference type="Proteomes" id="UP000309128"/>
    </source>
</evidence>
<reference evidence="1 2" key="1">
    <citation type="submission" date="2019-05" db="EMBL/GenBank/DDBJ databases">
        <title>Draft genome sequence of Nonomuraea turkmeniaca DSM 43926.</title>
        <authorList>
            <person name="Saricaoglu S."/>
            <person name="Isik K."/>
        </authorList>
    </citation>
    <scope>NUCLEOTIDE SEQUENCE [LARGE SCALE GENOMIC DNA]</scope>
    <source>
        <strain evidence="1 2">DSM 43926</strain>
    </source>
</reference>
<keyword evidence="2" id="KW-1185">Reference proteome</keyword>
<dbReference type="AlphaFoldDB" id="A0A5S4FSU8"/>
<accession>A0A5S4FSU8</accession>
<dbReference type="RefSeq" id="WP_138665228.1">
    <property type="nucleotide sequence ID" value="NZ_VCKY01000015.1"/>
</dbReference>
<comment type="caution">
    <text evidence="1">The sequence shown here is derived from an EMBL/GenBank/DDBJ whole genome shotgun (WGS) entry which is preliminary data.</text>
</comment>
<dbReference type="Proteomes" id="UP000309128">
    <property type="component" value="Unassembled WGS sequence"/>
</dbReference>
<dbReference type="OrthoDB" id="4868950at2"/>
<proteinExistence type="predicted"/>